<keyword evidence="1 6" id="KW-0479">Metal-binding</keyword>
<sequence>MSLATPPTLAIVSIGAMGSGVAARLAAHGCTLLTTLAGRSPATRARAARLGIRDARIEDIAQHAELVLSILPPSAAEAFAEGYRAARARVISAEPQLPTATFADCNAVSPDTATSIGALFAGPTLRVRFVDAGIIGGPPRAGYDPVFYASADAPEALAHFASLRTWGLNVSAMEGAGAGGASALKMSYAGISKGITGLCTAMVLAAHANSPRTAQALLHELAASQPAVLQRMARGIPDMLPKAYRWVGEMEEISAFVAEGAAASSGERPGAGLGVDKGGEELIHLGLARLYERVERSLRAGEGGADVQVLKGFVEDAKRVLEAKEEGEHFLASPPSNPFSPQSQLLPPASATMPARTRASDADPLALILAPPKDESPADRWAREQREAHARAISDRIDAEIKAEKLDRKKRPEPIKVLLLGQSESGKSTTVKNFQLAYAYSSFLEERTAWRAVIHLNLVRSVNTILDVLAAELARPAPAPARPLSPPPSSPSHLHPFPHPMLPDALMHPPDDPTTTDAPAGPSNPTTEHDPETDPEGEADPDPDPDDADADADPAAPAPIPPALRLLHLRLAPLRQVQADLERTLGAPELPTAETAGKTAAPWVRPREFGVVSRSGWKSALRRVGGFGPGAEKAKAEKKVGVEGRASIGSRDEARDETASVRGERRGVLRLARASLSLTRPTARSPSPRSPSDDDADGEAEVEAEASPRVRSAAEVIASCAEDMAALWADAGVRALLARRKVRVEEGSGFFLDDVARVAARGYAPSDEDVVRARLRTMGVQEYRFIFEKGSEAGREWRIYDVGGARSSRHAWYPYFEDMNAIIFLAPISCFDERLAEDRRVNRLQDSLLLWKAVVGSELLKNVQMILFLNKCDLLQVKLSRGVRVVDYVPSYGDRPNESRHVARYFRQQFKDLSIRHSPEPRGFFSFLTSVVDTKATAVTVATVREGIQRSHLKGADVI</sequence>
<keyword evidence="4" id="KW-0807">Transducer</keyword>
<name>A0A401GHL0_9APHY</name>
<dbReference type="Gene3D" id="1.10.1040.10">
    <property type="entry name" value="N-(1-d-carboxylethyl)-l-norvaline Dehydrogenase, domain 2"/>
    <property type="match status" value="1"/>
</dbReference>
<feature type="region of interest" description="Disordered" evidence="7">
    <location>
        <begin position="677"/>
        <end position="707"/>
    </location>
</feature>
<feature type="domain" description="6-phosphogluconate dehydrogenase NADP-binding" evidence="8">
    <location>
        <begin position="9"/>
        <end position="152"/>
    </location>
</feature>
<dbReference type="GeneID" id="38778522"/>
<dbReference type="SUPFAM" id="SSF48179">
    <property type="entry name" value="6-phosphogluconate dehydrogenase C-terminal domain-like"/>
    <property type="match status" value="1"/>
</dbReference>
<dbReference type="GO" id="GO:0046872">
    <property type="term" value="F:metal ion binding"/>
    <property type="evidence" value="ECO:0007669"/>
    <property type="project" value="UniProtKB-KW"/>
</dbReference>
<dbReference type="PANTHER" id="PTHR10218:SF360">
    <property type="entry name" value="GUANINE NUCLEOTIDE-BINDING PROTEIN SUBUNIT ALPHA HOMOLOG"/>
    <property type="match status" value="1"/>
</dbReference>
<dbReference type="FunFam" id="3.40.50.300:FF:000692">
    <property type="entry name" value="Guanine nucleotide-binding protein subunit alpha"/>
    <property type="match status" value="1"/>
</dbReference>
<dbReference type="EMBL" id="BFAD01000003">
    <property type="protein sequence ID" value="GBE81605.1"/>
    <property type="molecule type" value="Genomic_DNA"/>
</dbReference>
<feature type="region of interest" description="Disordered" evidence="7">
    <location>
        <begin position="635"/>
        <end position="662"/>
    </location>
</feature>
<dbReference type="STRING" id="139825.A0A401GHL0"/>
<dbReference type="InterPro" id="IPR006115">
    <property type="entry name" value="6PGDH_NADP-bd"/>
</dbReference>
<feature type="compositionally biased region" description="Low complexity" evidence="7">
    <location>
        <begin position="339"/>
        <end position="351"/>
    </location>
</feature>
<dbReference type="Pfam" id="PF00503">
    <property type="entry name" value="G-alpha"/>
    <property type="match status" value="2"/>
</dbReference>
<dbReference type="OrthoDB" id="5817230at2759"/>
<dbReference type="InterPro" id="IPR008927">
    <property type="entry name" value="6-PGluconate_DH-like_C_sf"/>
</dbReference>
<dbReference type="InterPro" id="IPR036291">
    <property type="entry name" value="NAD(P)-bd_dom_sf"/>
</dbReference>
<dbReference type="PROSITE" id="PS51882">
    <property type="entry name" value="G_ALPHA"/>
    <property type="match status" value="1"/>
</dbReference>
<dbReference type="Gene3D" id="3.40.50.720">
    <property type="entry name" value="NAD(P)-binding Rossmann-like Domain"/>
    <property type="match status" value="1"/>
</dbReference>
<dbReference type="SUPFAM" id="SSF47895">
    <property type="entry name" value="Transducin (alpha subunit), insertion domain"/>
    <property type="match status" value="1"/>
</dbReference>
<dbReference type="InterPro" id="IPR027417">
    <property type="entry name" value="P-loop_NTPase"/>
</dbReference>
<dbReference type="SUPFAM" id="SSF52540">
    <property type="entry name" value="P-loop containing nucleoside triphosphate hydrolases"/>
    <property type="match status" value="1"/>
</dbReference>
<dbReference type="GO" id="GO:0003924">
    <property type="term" value="F:GTPase activity"/>
    <property type="evidence" value="ECO:0007669"/>
    <property type="project" value="InterPro"/>
</dbReference>
<evidence type="ECO:0000256" key="6">
    <source>
        <dbReference type="PIRSR" id="PIRSR601019-2"/>
    </source>
</evidence>
<evidence type="ECO:0000256" key="5">
    <source>
        <dbReference type="PIRSR" id="PIRSR601019-1"/>
    </source>
</evidence>
<accession>A0A401GHL0</accession>
<dbReference type="Pfam" id="PF09130">
    <property type="entry name" value="DUF1932"/>
    <property type="match status" value="1"/>
</dbReference>
<dbReference type="GO" id="GO:0005737">
    <property type="term" value="C:cytoplasm"/>
    <property type="evidence" value="ECO:0007669"/>
    <property type="project" value="TreeGrafter"/>
</dbReference>
<dbReference type="SUPFAM" id="SSF51735">
    <property type="entry name" value="NAD(P)-binding Rossmann-fold domains"/>
    <property type="match status" value="1"/>
</dbReference>
<dbReference type="Gene3D" id="3.40.50.300">
    <property type="entry name" value="P-loop containing nucleotide triphosphate hydrolases"/>
    <property type="match status" value="2"/>
</dbReference>
<feature type="compositionally biased region" description="Acidic residues" evidence="7">
    <location>
        <begin position="533"/>
        <end position="552"/>
    </location>
</feature>
<evidence type="ECO:0000259" key="9">
    <source>
        <dbReference type="Pfam" id="PF09130"/>
    </source>
</evidence>
<feature type="domain" description="Phosphogluconate dehydrogenase NAD-binding putative C-terminal" evidence="9">
    <location>
        <begin position="208"/>
        <end position="293"/>
    </location>
</feature>
<dbReference type="InterPro" id="IPR015814">
    <property type="entry name" value="Pgluconate_DH_NAD-bd_C"/>
</dbReference>
<feature type="binding site" evidence="5">
    <location>
        <begin position="870"/>
        <end position="873"/>
    </location>
    <ligand>
        <name>GTP</name>
        <dbReference type="ChEBI" id="CHEBI:37565"/>
    </ligand>
</feature>
<dbReference type="RefSeq" id="XP_027612518.1">
    <property type="nucleotide sequence ID" value="XM_027756717.1"/>
</dbReference>
<evidence type="ECO:0000259" key="8">
    <source>
        <dbReference type="Pfam" id="PF03446"/>
    </source>
</evidence>
<feature type="region of interest" description="Disordered" evidence="7">
    <location>
        <begin position="478"/>
        <end position="560"/>
    </location>
</feature>
<dbReference type="GO" id="GO:0007188">
    <property type="term" value="P:adenylate cyclase-modulating G protein-coupled receptor signaling pathway"/>
    <property type="evidence" value="ECO:0007669"/>
    <property type="project" value="TreeGrafter"/>
</dbReference>
<keyword evidence="2 5" id="KW-0547">Nucleotide-binding</keyword>
<dbReference type="InterPro" id="IPR013328">
    <property type="entry name" value="6PGD_dom2"/>
</dbReference>
<feature type="compositionally biased region" description="Acidic residues" evidence="7">
    <location>
        <begin position="693"/>
        <end position="704"/>
    </location>
</feature>
<comment type="caution">
    <text evidence="10">The sequence shown here is derived from an EMBL/GenBank/DDBJ whole genome shotgun (WGS) entry which is preliminary data.</text>
</comment>
<dbReference type="InterPro" id="IPR011025">
    <property type="entry name" value="GproteinA_insert"/>
</dbReference>
<evidence type="ECO:0000256" key="7">
    <source>
        <dbReference type="SAM" id="MobiDB-lite"/>
    </source>
</evidence>
<gene>
    <name evidence="10" type="ORF">SCP_0313340</name>
</gene>
<dbReference type="GO" id="GO:0005525">
    <property type="term" value="F:GTP binding"/>
    <property type="evidence" value="ECO:0007669"/>
    <property type="project" value="UniProtKB-KW"/>
</dbReference>
<evidence type="ECO:0008006" key="12">
    <source>
        <dbReference type="Google" id="ProtNLM"/>
    </source>
</evidence>
<dbReference type="PANTHER" id="PTHR10218">
    <property type="entry name" value="GTP-BINDING PROTEIN ALPHA SUBUNIT"/>
    <property type="match status" value="1"/>
</dbReference>
<dbReference type="AlphaFoldDB" id="A0A401GHL0"/>
<evidence type="ECO:0000256" key="3">
    <source>
        <dbReference type="ARBA" id="ARBA00023134"/>
    </source>
</evidence>
<dbReference type="Pfam" id="PF03446">
    <property type="entry name" value="NAD_binding_2"/>
    <property type="match status" value="1"/>
</dbReference>
<dbReference type="SMART" id="SM00275">
    <property type="entry name" value="G_alpha"/>
    <property type="match status" value="1"/>
</dbReference>
<dbReference type="GO" id="GO:0050661">
    <property type="term" value="F:NADP binding"/>
    <property type="evidence" value="ECO:0007669"/>
    <property type="project" value="InterPro"/>
</dbReference>
<feature type="region of interest" description="Disordered" evidence="7">
    <location>
        <begin position="327"/>
        <end position="363"/>
    </location>
</feature>
<keyword evidence="3 5" id="KW-0342">GTP-binding</keyword>
<feature type="compositionally biased region" description="Pro residues" evidence="7">
    <location>
        <begin position="478"/>
        <end position="490"/>
    </location>
</feature>
<evidence type="ECO:0000313" key="11">
    <source>
        <dbReference type="Proteomes" id="UP000287166"/>
    </source>
</evidence>
<dbReference type="Gene3D" id="1.10.400.10">
    <property type="entry name" value="GI Alpha 1, domain 2-like"/>
    <property type="match status" value="1"/>
</dbReference>
<dbReference type="PRINTS" id="PR00318">
    <property type="entry name" value="GPROTEINA"/>
</dbReference>
<organism evidence="10 11">
    <name type="scientific">Sparassis crispa</name>
    <dbReference type="NCBI Taxonomy" id="139825"/>
    <lineage>
        <taxon>Eukaryota</taxon>
        <taxon>Fungi</taxon>
        <taxon>Dikarya</taxon>
        <taxon>Basidiomycota</taxon>
        <taxon>Agaricomycotina</taxon>
        <taxon>Agaricomycetes</taxon>
        <taxon>Polyporales</taxon>
        <taxon>Sparassidaceae</taxon>
        <taxon>Sparassis</taxon>
    </lineage>
</organism>
<proteinExistence type="predicted"/>
<feature type="binding site" evidence="6">
    <location>
        <position position="777"/>
    </location>
    <ligand>
        <name>Mg(2+)</name>
        <dbReference type="ChEBI" id="CHEBI:18420"/>
    </ligand>
</feature>
<evidence type="ECO:0000313" key="10">
    <source>
        <dbReference type="EMBL" id="GBE81605.1"/>
    </source>
</evidence>
<evidence type="ECO:0000256" key="1">
    <source>
        <dbReference type="ARBA" id="ARBA00022723"/>
    </source>
</evidence>
<dbReference type="InParanoid" id="A0A401GHL0"/>
<dbReference type="GO" id="GO:0005834">
    <property type="term" value="C:heterotrimeric G-protein complex"/>
    <property type="evidence" value="ECO:0007669"/>
    <property type="project" value="TreeGrafter"/>
</dbReference>
<feature type="compositionally biased region" description="Basic and acidic residues" evidence="7">
    <location>
        <begin position="650"/>
        <end position="662"/>
    </location>
</feature>
<dbReference type="InterPro" id="IPR001019">
    <property type="entry name" value="Gprotein_alpha_su"/>
</dbReference>
<dbReference type="GO" id="GO:0001664">
    <property type="term" value="F:G protein-coupled receptor binding"/>
    <property type="evidence" value="ECO:0007669"/>
    <property type="project" value="TreeGrafter"/>
</dbReference>
<keyword evidence="11" id="KW-1185">Reference proteome</keyword>
<dbReference type="Proteomes" id="UP000287166">
    <property type="component" value="Unassembled WGS sequence"/>
</dbReference>
<evidence type="ECO:0000256" key="4">
    <source>
        <dbReference type="ARBA" id="ARBA00023224"/>
    </source>
</evidence>
<reference evidence="10 11" key="1">
    <citation type="journal article" date="2018" name="Sci. Rep.">
        <title>Genome sequence of the cauliflower mushroom Sparassis crispa (Hanabiratake) and its association with beneficial usage.</title>
        <authorList>
            <person name="Kiyama R."/>
            <person name="Furutani Y."/>
            <person name="Kawaguchi K."/>
            <person name="Nakanishi T."/>
        </authorList>
    </citation>
    <scope>NUCLEOTIDE SEQUENCE [LARGE SCALE GENOMIC DNA]</scope>
</reference>
<keyword evidence="6" id="KW-0460">Magnesium</keyword>
<dbReference type="GO" id="GO:0031683">
    <property type="term" value="F:G-protein beta/gamma-subunit complex binding"/>
    <property type="evidence" value="ECO:0007669"/>
    <property type="project" value="InterPro"/>
</dbReference>
<protein>
    <recommendedName>
        <fullName evidence="12">G-alpha-domain-containing protein</fullName>
    </recommendedName>
</protein>
<feature type="compositionally biased region" description="Low complexity" evidence="7">
    <location>
        <begin position="677"/>
        <end position="687"/>
    </location>
</feature>
<evidence type="ECO:0000256" key="2">
    <source>
        <dbReference type="ARBA" id="ARBA00022741"/>
    </source>
</evidence>